<dbReference type="GO" id="GO:0006310">
    <property type="term" value="P:DNA recombination"/>
    <property type="evidence" value="ECO:0007669"/>
    <property type="project" value="InterPro"/>
</dbReference>
<evidence type="ECO:0000256" key="12">
    <source>
        <dbReference type="HAMAP-Rule" id="MF_00983"/>
    </source>
</evidence>
<feature type="binding site" evidence="12">
    <location>
        <position position="463"/>
    </location>
    <ligand>
        <name>Zn(2+)</name>
        <dbReference type="ChEBI" id="CHEBI:29105"/>
        <label>2</label>
    </ligand>
</feature>
<dbReference type="Pfam" id="PF17764">
    <property type="entry name" value="PriA_3primeBD"/>
    <property type="match status" value="1"/>
</dbReference>
<evidence type="ECO:0000256" key="4">
    <source>
        <dbReference type="ARBA" id="ARBA00022741"/>
    </source>
</evidence>
<dbReference type="GO" id="GO:0006270">
    <property type="term" value="P:DNA replication initiation"/>
    <property type="evidence" value="ECO:0007669"/>
    <property type="project" value="TreeGrafter"/>
</dbReference>
<dbReference type="PANTHER" id="PTHR30580">
    <property type="entry name" value="PRIMOSOMAL PROTEIN N"/>
    <property type="match status" value="1"/>
</dbReference>
<keyword evidence="8 12" id="KW-0067">ATP-binding</keyword>
<feature type="domain" description="Helicase ATP-binding" evidence="13">
    <location>
        <begin position="208"/>
        <end position="374"/>
    </location>
</feature>
<comment type="subunit">
    <text evidence="12">Component of the replication restart primosome.</text>
</comment>
<dbReference type="GO" id="GO:0016887">
    <property type="term" value="F:ATP hydrolysis activity"/>
    <property type="evidence" value="ECO:0007669"/>
    <property type="project" value="RHEA"/>
</dbReference>
<keyword evidence="15" id="KW-1185">Reference proteome</keyword>
<dbReference type="EC" id="5.6.2.4" evidence="12"/>
<comment type="catalytic activity">
    <reaction evidence="11 12">
        <text>ATP + H2O = ADP + phosphate + H(+)</text>
        <dbReference type="Rhea" id="RHEA:13065"/>
        <dbReference type="ChEBI" id="CHEBI:15377"/>
        <dbReference type="ChEBI" id="CHEBI:15378"/>
        <dbReference type="ChEBI" id="CHEBI:30616"/>
        <dbReference type="ChEBI" id="CHEBI:43474"/>
        <dbReference type="ChEBI" id="CHEBI:456216"/>
        <dbReference type="EC" id="5.6.2.4"/>
    </reaction>
</comment>
<evidence type="ECO:0000256" key="2">
    <source>
        <dbReference type="ARBA" id="ARBA00022705"/>
    </source>
</evidence>
<dbReference type="Gene3D" id="3.40.50.300">
    <property type="entry name" value="P-loop containing nucleotide triphosphate hydrolases"/>
    <property type="match status" value="2"/>
</dbReference>
<dbReference type="Pfam" id="PF00270">
    <property type="entry name" value="DEAD"/>
    <property type="match status" value="1"/>
</dbReference>
<feature type="binding site" evidence="12">
    <location>
        <position position="460"/>
    </location>
    <ligand>
        <name>Zn(2+)</name>
        <dbReference type="ChEBI" id="CHEBI:29105"/>
        <label>2</label>
    </ligand>
</feature>
<dbReference type="InterPro" id="IPR041236">
    <property type="entry name" value="PriA_C"/>
</dbReference>
<dbReference type="CDD" id="cd17929">
    <property type="entry name" value="DEXHc_priA"/>
    <property type="match status" value="1"/>
</dbReference>
<dbReference type="FunFam" id="3.40.50.300:FF:000489">
    <property type="entry name" value="Primosome assembly protein PriA"/>
    <property type="match status" value="1"/>
</dbReference>
<feature type="binding site" evidence="12">
    <location>
        <position position="473"/>
    </location>
    <ligand>
        <name>Zn(2+)</name>
        <dbReference type="ChEBI" id="CHEBI:29105"/>
        <label>1</label>
    </ligand>
</feature>
<dbReference type="SMART" id="SM00487">
    <property type="entry name" value="DEXDc"/>
    <property type="match status" value="1"/>
</dbReference>
<dbReference type="OrthoDB" id="9759544at2"/>
<dbReference type="InterPro" id="IPR027417">
    <property type="entry name" value="P-loop_NTPase"/>
</dbReference>
<dbReference type="InterPro" id="IPR042115">
    <property type="entry name" value="PriA_3primeBD_sf"/>
</dbReference>
<dbReference type="EMBL" id="QGTJ01000002">
    <property type="protein sequence ID" value="PWV64891.1"/>
    <property type="molecule type" value="Genomic_DNA"/>
</dbReference>
<keyword evidence="3 12" id="KW-0479">Metal-binding</keyword>
<dbReference type="AlphaFoldDB" id="A0A317MZR6"/>
<dbReference type="NCBIfam" id="NF004067">
    <property type="entry name" value="PRK05580.1-4"/>
    <property type="match status" value="1"/>
</dbReference>
<comment type="catalytic activity">
    <reaction evidence="12">
        <text>Couples ATP hydrolysis with the unwinding of duplex DNA by translocating in the 3'-5' direction.</text>
        <dbReference type="EC" id="5.6.2.4"/>
    </reaction>
</comment>
<dbReference type="SMART" id="SM00490">
    <property type="entry name" value="HELICc"/>
    <property type="match status" value="1"/>
</dbReference>
<name>A0A317MZR6_9GAMM</name>
<dbReference type="GO" id="GO:0043138">
    <property type="term" value="F:3'-5' DNA helicase activity"/>
    <property type="evidence" value="ECO:0007669"/>
    <property type="project" value="UniProtKB-EC"/>
</dbReference>
<evidence type="ECO:0000256" key="6">
    <source>
        <dbReference type="ARBA" id="ARBA00022806"/>
    </source>
</evidence>
<dbReference type="Pfam" id="PF18074">
    <property type="entry name" value="PriA_C"/>
    <property type="match status" value="1"/>
</dbReference>
<dbReference type="Pfam" id="PF00271">
    <property type="entry name" value="Helicase_C"/>
    <property type="match status" value="1"/>
</dbReference>
<dbReference type="RefSeq" id="WP_110017511.1">
    <property type="nucleotide sequence ID" value="NZ_QGTJ01000002.1"/>
</dbReference>
<proteinExistence type="inferred from homology"/>
<dbReference type="InterPro" id="IPR011545">
    <property type="entry name" value="DEAD/DEAH_box_helicase_dom"/>
</dbReference>
<dbReference type="InterPro" id="IPR001650">
    <property type="entry name" value="Helicase_C-like"/>
</dbReference>
<comment type="function">
    <text evidence="12">Initiates the restart of stalled replication forks, which reloads the replicative helicase on sites other than the origin of replication. Recognizes and binds to abandoned replication forks and remodels them to uncover a helicase loading site. Promotes assembly of the primosome at these replication forks.</text>
</comment>
<dbReference type="InterPro" id="IPR041222">
    <property type="entry name" value="PriA_3primeBD"/>
</dbReference>
<dbReference type="GO" id="GO:0008270">
    <property type="term" value="F:zinc ion binding"/>
    <property type="evidence" value="ECO:0007669"/>
    <property type="project" value="UniProtKB-UniRule"/>
</dbReference>
<dbReference type="GO" id="GO:0005524">
    <property type="term" value="F:ATP binding"/>
    <property type="evidence" value="ECO:0007669"/>
    <property type="project" value="UniProtKB-UniRule"/>
</dbReference>
<evidence type="ECO:0000259" key="13">
    <source>
        <dbReference type="PROSITE" id="PS51192"/>
    </source>
</evidence>
<comment type="cofactor">
    <cofactor evidence="12">
        <name>Zn(2+)</name>
        <dbReference type="ChEBI" id="CHEBI:29105"/>
    </cofactor>
    <text evidence="12">Binds 2 zinc ions per subunit.</text>
</comment>
<evidence type="ECO:0000256" key="10">
    <source>
        <dbReference type="ARBA" id="ARBA00023235"/>
    </source>
</evidence>
<feature type="binding site" evidence="12">
    <location>
        <position position="433"/>
    </location>
    <ligand>
        <name>Zn(2+)</name>
        <dbReference type="ChEBI" id="CHEBI:29105"/>
        <label>1</label>
    </ligand>
</feature>
<sequence>MSPNILRIAVPTPLARTFDYLAPSDAAALVPGLRVSVDFAGRRLTGVIDALASDSACPPEALKPVLAVLDDTPLLPPALLELARWAARYYQHPLGEVYAAMLPGALRHGRAAQDCITPGWRISAAGAQALAGGQLRASRQLTLLQTLAQAAGALDRATLRALHADYSAPLNALLKRGWVEEVAAAGPLRAVQAGPETNAEQQAAIDAVAAADGFGAFLLDGVTGSGKTEVYLRLIEATLARGRQALVLVPEIGLTPQLLARFRVRLSGRIAVLHSRLAAGERADDWLAAAEGRAEVVIGTRSAVFAPLARPGLIVVDEEHDASYKQQEGWRYSARDLAVVRARLERVPVLLGSATPSLETLANAQRGRYGWLKLTRRATGARAPQMELIDLRRQLLDEGLSRPLLQRVRTHLDAGGQVMLFLNRRGFAPALFCHACGWLAECPHCAARLTVHQRRRQLICHHCGHTQRLPHACPQCGAEELLGLGHGTERLEQALVRHFPDVGIARIDRDSTQRKGSLERLLDAVQCGDKRLLLGTQMLAKGHHFPAVTLVGIVDADQGLHSVDFRAAERLAQLVVQVAGRAGRAERPGSVVIQTHHPEHPLFATLLHADYARLAEALLAERRAAQLPPFAHQALLRAEDADAEAAQALLDQAAALADALAADGAVQCLGPVPAPMERRGGRWRMQLLFEAAQRSALHTLLERLLPEFTALPAARRVRWSLDVDPLDLY</sequence>
<dbReference type="PANTHER" id="PTHR30580:SF0">
    <property type="entry name" value="PRIMOSOMAL PROTEIN N"/>
    <property type="match status" value="1"/>
</dbReference>
<dbReference type="SUPFAM" id="SSF52540">
    <property type="entry name" value="P-loop containing nucleoside triphosphate hydrolases"/>
    <property type="match status" value="2"/>
</dbReference>
<organism evidence="14 15">
    <name type="scientific">Plasticicumulans acidivorans</name>
    <dbReference type="NCBI Taxonomy" id="886464"/>
    <lineage>
        <taxon>Bacteria</taxon>
        <taxon>Pseudomonadati</taxon>
        <taxon>Pseudomonadota</taxon>
        <taxon>Gammaproteobacteria</taxon>
        <taxon>Candidatus Competibacteraceae</taxon>
        <taxon>Plasticicumulans</taxon>
    </lineage>
</organism>
<evidence type="ECO:0000256" key="1">
    <source>
        <dbReference type="ARBA" id="ARBA00022515"/>
    </source>
</evidence>
<dbReference type="FunFam" id="3.40.1440.60:FF:000001">
    <property type="entry name" value="Primosomal protein N"/>
    <property type="match status" value="1"/>
</dbReference>
<dbReference type="CDD" id="cd18804">
    <property type="entry name" value="SF2_C_priA"/>
    <property type="match status" value="1"/>
</dbReference>
<dbReference type="InterPro" id="IPR014001">
    <property type="entry name" value="Helicase_ATP-bd"/>
</dbReference>
<dbReference type="InterPro" id="IPR040498">
    <property type="entry name" value="PriA_CRR"/>
</dbReference>
<dbReference type="GO" id="GO:1990077">
    <property type="term" value="C:primosome complex"/>
    <property type="evidence" value="ECO:0007669"/>
    <property type="project" value="UniProtKB-UniRule"/>
</dbReference>
<feature type="binding site" evidence="12">
    <location>
        <position position="436"/>
    </location>
    <ligand>
        <name>Zn(2+)</name>
        <dbReference type="ChEBI" id="CHEBI:29105"/>
        <label>1</label>
    </ligand>
</feature>
<feature type="binding site" evidence="12">
    <location>
        <position position="476"/>
    </location>
    <ligand>
        <name>Zn(2+)</name>
        <dbReference type="ChEBI" id="CHEBI:29105"/>
        <label>1</label>
    </ligand>
</feature>
<dbReference type="GO" id="GO:0003677">
    <property type="term" value="F:DNA binding"/>
    <property type="evidence" value="ECO:0007669"/>
    <property type="project" value="UniProtKB-UniRule"/>
</dbReference>
<keyword evidence="7 12" id="KW-0862">Zinc</keyword>
<dbReference type="GO" id="GO:0006269">
    <property type="term" value="P:DNA replication, synthesis of primer"/>
    <property type="evidence" value="ECO:0007669"/>
    <property type="project" value="UniProtKB-KW"/>
</dbReference>
<dbReference type="HAMAP" id="MF_00983">
    <property type="entry name" value="PriA"/>
    <property type="match status" value="1"/>
</dbReference>
<dbReference type="Pfam" id="PF18319">
    <property type="entry name" value="Zn_ribbon_PriA"/>
    <property type="match status" value="1"/>
</dbReference>
<keyword evidence="9 12" id="KW-0238">DNA-binding</keyword>
<protein>
    <recommendedName>
        <fullName evidence="12">Replication restart protein PriA</fullName>
    </recommendedName>
    <alternativeName>
        <fullName evidence="12">ATP-dependent DNA helicase PriA</fullName>
        <ecNumber evidence="12">5.6.2.4</ecNumber>
    </alternativeName>
    <alternativeName>
        <fullName evidence="12">DNA 3'-5' helicase PriA</fullName>
    </alternativeName>
</protein>
<evidence type="ECO:0000256" key="7">
    <source>
        <dbReference type="ARBA" id="ARBA00022833"/>
    </source>
</evidence>
<dbReference type="NCBIfam" id="TIGR00595">
    <property type="entry name" value="priA"/>
    <property type="match status" value="1"/>
</dbReference>
<dbReference type="Proteomes" id="UP000246569">
    <property type="component" value="Unassembled WGS sequence"/>
</dbReference>
<keyword evidence="10 12" id="KW-0413">Isomerase</keyword>
<dbReference type="Gene3D" id="3.40.1440.60">
    <property type="entry name" value="PriA, 3(prime) DNA-binding domain"/>
    <property type="match status" value="1"/>
</dbReference>
<evidence type="ECO:0000256" key="9">
    <source>
        <dbReference type="ARBA" id="ARBA00023125"/>
    </source>
</evidence>
<keyword evidence="5 12" id="KW-0378">Hydrolase</keyword>
<feature type="binding site" evidence="12">
    <location>
        <position position="445"/>
    </location>
    <ligand>
        <name>Zn(2+)</name>
        <dbReference type="ChEBI" id="CHEBI:29105"/>
        <label>2</label>
    </ligand>
</feature>
<dbReference type="PROSITE" id="PS51192">
    <property type="entry name" value="HELICASE_ATP_BIND_1"/>
    <property type="match status" value="1"/>
</dbReference>
<comment type="similarity">
    <text evidence="12">Belongs to the helicase family. PriA subfamily.</text>
</comment>
<dbReference type="InterPro" id="IPR005259">
    <property type="entry name" value="PriA"/>
</dbReference>
<accession>A0A317MZR6</accession>
<keyword evidence="4 12" id="KW-0547">Nucleotide-binding</keyword>
<evidence type="ECO:0000313" key="14">
    <source>
        <dbReference type="EMBL" id="PWV64891.1"/>
    </source>
</evidence>
<dbReference type="NCBIfam" id="NF004065">
    <property type="entry name" value="PRK05580.1-1"/>
    <property type="match status" value="1"/>
</dbReference>
<keyword evidence="6 12" id="KW-0347">Helicase</keyword>
<evidence type="ECO:0000256" key="5">
    <source>
        <dbReference type="ARBA" id="ARBA00022801"/>
    </source>
</evidence>
<dbReference type="GO" id="GO:0006302">
    <property type="term" value="P:double-strand break repair"/>
    <property type="evidence" value="ECO:0007669"/>
    <property type="project" value="InterPro"/>
</dbReference>
<gene>
    <name evidence="12" type="primary">priA</name>
    <name evidence="14" type="ORF">C7443_102545</name>
</gene>
<evidence type="ECO:0000256" key="11">
    <source>
        <dbReference type="ARBA" id="ARBA00048988"/>
    </source>
</evidence>
<feature type="binding site" evidence="12">
    <location>
        <position position="442"/>
    </location>
    <ligand>
        <name>Zn(2+)</name>
        <dbReference type="ChEBI" id="CHEBI:29105"/>
        <label>2</label>
    </ligand>
</feature>
<reference evidence="14 15" key="1">
    <citation type="submission" date="2018-05" db="EMBL/GenBank/DDBJ databases">
        <title>Genomic Encyclopedia of Type Strains, Phase IV (KMG-IV): sequencing the most valuable type-strain genomes for metagenomic binning, comparative biology and taxonomic classification.</title>
        <authorList>
            <person name="Goeker M."/>
        </authorList>
    </citation>
    <scope>NUCLEOTIDE SEQUENCE [LARGE SCALE GENOMIC DNA]</scope>
    <source>
        <strain evidence="14 15">DSM 23606</strain>
    </source>
</reference>
<evidence type="ECO:0000313" key="15">
    <source>
        <dbReference type="Proteomes" id="UP000246569"/>
    </source>
</evidence>
<keyword evidence="2 12" id="KW-0235">DNA replication</keyword>
<comment type="caution">
    <text evidence="14">The sequence shown here is derived from an EMBL/GenBank/DDBJ whole genome shotgun (WGS) entry which is preliminary data.</text>
</comment>
<evidence type="ECO:0000256" key="8">
    <source>
        <dbReference type="ARBA" id="ARBA00022840"/>
    </source>
</evidence>
<evidence type="ECO:0000256" key="3">
    <source>
        <dbReference type="ARBA" id="ARBA00022723"/>
    </source>
</evidence>
<keyword evidence="1 12" id="KW-0639">Primosome</keyword>